<gene>
    <name evidence="1" type="ORF">ECE50_007495</name>
</gene>
<dbReference type="AlphaFoldDB" id="A0A3S1DLL4"/>
<dbReference type="RefSeq" id="WP_127042220.1">
    <property type="nucleotide sequence ID" value="NZ_JAABOK010000001.1"/>
</dbReference>
<dbReference type="EMBL" id="RIAR02000001">
    <property type="protein sequence ID" value="NSL86668.1"/>
    <property type="molecule type" value="Genomic_DNA"/>
</dbReference>
<dbReference type="OrthoDB" id="680593at2"/>
<evidence type="ECO:0000313" key="2">
    <source>
        <dbReference type="Proteomes" id="UP000281028"/>
    </source>
</evidence>
<keyword evidence="2" id="KW-1185">Reference proteome</keyword>
<sequence length="68" mass="7628">MKRIAFIALITGMLLAAVAYISEMNNFPGAVELRTAGFIGYIFIISAIAYFSLHVLYEWSKDAEPRQL</sequence>
<name>A0A3S1DLL4_9BACT</name>
<proteinExistence type="predicted"/>
<accession>A0A3S1DLL4</accession>
<organism evidence="1 2">
    <name type="scientific">Chitinophaga solisilvae</name>
    <dbReference type="NCBI Taxonomy" id="1233460"/>
    <lineage>
        <taxon>Bacteria</taxon>
        <taxon>Pseudomonadati</taxon>
        <taxon>Bacteroidota</taxon>
        <taxon>Chitinophagia</taxon>
        <taxon>Chitinophagales</taxon>
        <taxon>Chitinophagaceae</taxon>
        <taxon>Chitinophaga</taxon>
    </lineage>
</organism>
<evidence type="ECO:0000313" key="1">
    <source>
        <dbReference type="EMBL" id="NSL86668.1"/>
    </source>
</evidence>
<protein>
    <submittedName>
        <fullName evidence="1">Uncharacterized protein</fullName>
    </submittedName>
</protein>
<comment type="caution">
    <text evidence="1">The sequence shown here is derived from an EMBL/GenBank/DDBJ whole genome shotgun (WGS) entry which is preliminary data.</text>
</comment>
<reference evidence="1" key="1">
    <citation type="submission" date="2020-05" db="EMBL/GenBank/DDBJ databases">
        <title>Chitinophaga laudate sp. nov., isolated from a tropical peat swamp.</title>
        <authorList>
            <person name="Goh C.B.S."/>
            <person name="Lee M.S."/>
            <person name="Parimannan S."/>
            <person name="Pasbakhsh P."/>
            <person name="Yule C.M."/>
            <person name="Rajandas H."/>
            <person name="Loke S."/>
            <person name="Croft L."/>
            <person name="Tan J.B.L."/>
        </authorList>
    </citation>
    <scope>NUCLEOTIDE SEQUENCE</scope>
    <source>
        <strain evidence="1">Mgbs1</strain>
    </source>
</reference>
<dbReference type="Proteomes" id="UP000281028">
    <property type="component" value="Unassembled WGS sequence"/>
</dbReference>